<keyword evidence="3" id="KW-1185">Reference proteome</keyword>
<proteinExistence type="predicted"/>
<organism evidence="2 3">
    <name type="scientific">Microbulbifer taiwanensis</name>
    <dbReference type="NCBI Taxonomy" id="986746"/>
    <lineage>
        <taxon>Bacteria</taxon>
        <taxon>Pseudomonadati</taxon>
        <taxon>Pseudomonadota</taxon>
        <taxon>Gammaproteobacteria</taxon>
        <taxon>Cellvibrionales</taxon>
        <taxon>Microbulbiferaceae</taxon>
        <taxon>Microbulbifer</taxon>
    </lineage>
</organism>
<dbReference type="EMBL" id="JBHSVR010000001">
    <property type="protein sequence ID" value="MFC6632019.1"/>
    <property type="molecule type" value="Genomic_DNA"/>
</dbReference>
<evidence type="ECO:0000259" key="1">
    <source>
        <dbReference type="Pfam" id="PF07791"/>
    </source>
</evidence>
<sequence length="186" mass="21077">MIYRIHPNVKEYLHFLVSADEVEAKLGEGCRFHLEKKPKSYLDTWKPLEVEFFNNYDSKPKPQPDISVWNGRLYLSEKAYKVLAEALDGGSEVLPVTCGRERGYLVNVLNSADTVDAINSRLTVRNEWNELVSLGFDDGKVSDFALFRTKQDSYRGIYCSEKVKDLIESSDLSGVVFAVDLADMPA</sequence>
<dbReference type="RefSeq" id="WP_193192144.1">
    <property type="nucleotide sequence ID" value="NZ_JACZFR010000026.1"/>
</dbReference>
<dbReference type="Proteomes" id="UP001596425">
    <property type="component" value="Unassembled WGS sequence"/>
</dbReference>
<name>A0ABW1YL29_9GAMM</name>
<evidence type="ECO:0000313" key="2">
    <source>
        <dbReference type="EMBL" id="MFC6632019.1"/>
    </source>
</evidence>
<reference evidence="3" key="1">
    <citation type="journal article" date="2019" name="Int. J. Syst. Evol. Microbiol.">
        <title>The Global Catalogue of Microorganisms (GCM) 10K type strain sequencing project: providing services to taxonomists for standard genome sequencing and annotation.</title>
        <authorList>
            <consortium name="The Broad Institute Genomics Platform"/>
            <consortium name="The Broad Institute Genome Sequencing Center for Infectious Disease"/>
            <person name="Wu L."/>
            <person name="Ma J."/>
        </authorList>
    </citation>
    <scope>NUCLEOTIDE SEQUENCE [LARGE SCALE GENOMIC DNA]</scope>
    <source>
        <strain evidence="3">CGMCC 1.13718</strain>
    </source>
</reference>
<accession>A0ABW1YL29</accession>
<protein>
    <submittedName>
        <fullName evidence="2">Imm11 family protein</fullName>
    </submittedName>
</protein>
<dbReference type="InterPro" id="IPR012433">
    <property type="entry name" value="Imm11"/>
</dbReference>
<feature type="domain" description="Immunity MXAN-0049 protein" evidence="1">
    <location>
        <begin position="23"/>
        <end position="178"/>
    </location>
</feature>
<gene>
    <name evidence="2" type="ORF">ACFQBM_01930</name>
</gene>
<comment type="caution">
    <text evidence="2">The sequence shown here is derived from an EMBL/GenBank/DDBJ whole genome shotgun (WGS) entry which is preliminary data.</text>
</comment>
<dbReference type="Pfam" id="PF07791">
    <property type="entry name" value="Imm11"/>
    <property type="match status" value="1"/>
</dbReference>
<evidence type="ECO:0000313" key="3">
    <source>
        <dbReference type="Proteomes" id="UP001596425"/>
    </source>
</evidence>